<accession>A0A642UYD3</accession>
<dbReference type="VEuPathDB" id="FungiDB:DIURU_001637"/>
<protein>
    <submittedName>
        <fullName evidence="1">Uncharacterized protein</fullName>
    </submittedName>
</protein>
<evidence type="ECO:0000313" key="1">
    <source>
        <dbReference type="EMBL" id="KAA8905209.1"/>
    </source>
</evidence>
<dbReference type="RefSeq" id="XP_034013595.1">
    <property type="nucleotide sequence ID" value="XM_034154202.1"/>
</dbReference>
<proteinExistence type="predicted"/>
<dbReference type="AlphaFoldDB" id="A0A642UYD3"/>
<keyword evidence="2" id="KW-1185">Reference proteome</keyword>
<organism evidence="1 2">
    <name type="scientific">Diutina rugosa</name>
    <name type="common">Yeast</name>
    <name type="synonym">Candida rugosa</name>
    <dbReference type="NCBI Taxonomy" id="5481"/>
    <lineage>
        <taxon>Eukaryota</taxon>
        <taxon>Fungi</taxon>
        <taxon>Dikarya</taxon>
        <taxon>Ascomycota</taxon>
        <taxon>Saccharomycotina</taxon>
        <taxon>Pichiomycetes</taxon>
        <taxon>Debaryomycetaceae</taxon>
        <taxon>Diutina</taxon>
    </lineage>
</organism>
<dbReference type="GeneID" id="54780290"/>
<gene>
    <name evidence="1" type="ORF">DIURU_001637</name>
</gene>
<name>A0A642UYD3_DIURU</name>
<comment type="caution">
    <text evidence="1">The sequence shown here is derived from an EMBL/GenBank/DDBJ whole genome shotgun (WGS) entry which is preliminary data.</text>
</comment>
<dbReference type="Proteomes" id="UP000449547">
    <property type="component" value="Unassembled WGS sequence"/>
</dbReference>
<dbReference type="EMBL" id="SWFT01000050">
    <property type="protein sequence ID" value="KAA8905209.1"/>
    <property type="molecule type" value="Genomic_DNA"/>
</dbReference>
<reference evidence="1 2" key="1">
    <citation type="submission" date="2019-07" db="EMBL/GenBank/DDBJ databases">
        <title>Genome assembly of two rare yeast pathogens: Diutina rugosa and Trichomonascus ciferrii.</title>
        <authorList>
            <person name="Mixao V."/>
            <person name="Saus E."/>
            <person name="Hansen A."/>
            <person name="Lass-Flor C."/>
            <person name="Gabaldon T."/>
        </authorList>
    </citation>
    <scope>NUCLEOTIDE SEQUENCE [LARGE SCALE GENOMIC DNA]</scope>
    <source>
        <strain evidence="1 2">CBS 613</strain>
    </source>
</reference>
<sequence length="175" mass="20743">MDEDTPLSAHVFQLQKKSVQVSHTLKDLLSPDSFPMKAINAVSEWQVETQFINYFKPEDLNKKTAVEKTESTFRTPNRYLLMRSTIGGLYRLRQKPPTRLLSKITSSLWKKSSKNTHAYYEYLAQNHAAWHEHYMRYEKISTRKWRPVDFKKQCLTFKITIRNSRKLNQLKSVES</sequence>
<evidence type="ECO:0000313" key="2">
    <source>
        <dbReference type="Proteomes" id="UP000449547"/>
    </source>
</evidence>